<accession>A0A5D0TZM0</accession>
<keyword evidence="2 5" id="KW-0560">Oxidoreductase</keyword>
<dbReference type="PANTHER" id="PTHR42760:SF115">
    <property type="entry name" value="3-OXOACYL-[ACYL-CARRIER-PROTEIN] REDUCTASE FABG"/>
    <property type="match status" value="1"/>
</dbReference>
<dbReference type="FunFam" id="3.40.50.720:FF:000084">
    <property type="entry name" value="Short-chain dehydrogenase reductase"/>
    <property type="match status" value="1"/>
</dbReference>
<dbReference type="PANTHER" id="PTHR42760">
    <property type="entry name" value="SHORT-CHAIN DEHYDROGENASES/REDUCTASES FAMILY MEMBER"/>
    <property type="match status" value="1"/>
</dbReference>
<dbReference type="OrthoDB" id="9803333at2"/>
<evidence type="ECO:0000259" key="4">
    <source>
        <dbReference type="SMART" id="SM00822"/>
    </source>
</evidence>
<evidence type="ECO:0000313" key="6">
    <source>
        <dbReference type="Proteomes" id="UP000322634"/>
    </source>
</evidence>
<reference evidence="5 6" key="1">
    <citation type="submission" date="2019-08" db="EMBL/GenBank/DDBJ databases">
        <title>Actinomadura sp. nov. CYP1-5 isolated from mountain soil.</title>
        <authorList>
            <person name="Songsumanus A."/>
            <person name="Kuncharoen N."/>
            <person name="Kudo T."/>
            <person name="Yuki M."/>
            <person name="Igarashi Y."/>
            <person name="Tanasupawat S."/>
        </authorList>
    </citation>
    <scope>NUCLEOTIDE SEQUENCE [LARGE SCALE GENOMIC DNA]</scope>
    <source>
        <strain evidence="5 6">GKU157</strain>
    </source>
</reference>
<dbReference type="InterPro" id="IPR057326">
    <property type="entry name" value="KR_dom"/>
</dbReference>
<dbReference type="EC" id="1.3.1.28" evidence="3"/>
<dbReference type="SUPFAM" id="SSF51735">
    <property type="entry name" value="NAD(P)-binding Rossmann-fold domains"/>
    <property type="match status" value="1"/>
</dbReference>
<organism evidence="5 6">
    <name type="scientific">Actinomadura syzygii</name>
    <dbReference type="NCBI Taxonomy" id="1427538"/>
    <lineage>
        <taxon>Bacteria</taxon>
        <taxon>Bacillati</taxon>
        <taxon>Actinomycetota</taxon>
        <taxon>Actinomycetes</taxon>
        <taxon>Streptosporangiales</taxon>
        <taxon>Thermomonosporaceae</taxon>
        <taxon>Actinomadura</taxon>
    </lineage>
</organism>
<evidence type="ECO:0000256" key="3">
    <source>
        <dbReference type="NCBIfam" id="TIGR04316"/>
    </source>
</evidence>
<protein>
    <recommendedName>
        <fullName evidence="3">2,3-dihydro-2,3-dihydroxybenzoate dehydrogenase</fullName>
        <ecNumber evidence="3">1.3.1.28</ecNumber>
    </recommendedName>
</protein>
<dbReference type="GO" id="GO:0019290">
    <property type="term" value="P:siderophore biosynthetic process"/>
    <property type="evidence" value="ECO:0007669"/>
    <property type="project" value="InterPro"/>
</dbReference>
<dbReference type="RefSeq" id="WP_148353432.1">
    <property type="nucleotide sequence ID" value="NZ_JBHSBF010000030.1"/>
</dbReference>
<dbReference type="SMART" id="SM00822">
    <property type="entry name" value="PKS_KR"/>
    <property type="match status" value="1"/>
</dbReference>
<dbReference type="Pfam" id="PF13561">
    <property type="entry name" value="adh_short_C2"/>
    <property type="match status" value="1"/>
</dbReference>
<dbReference type="NCBIfam" id="TIGR04316">
    <property type="entry name" value="dhbA_paeA"/>
    <property type="match status" value="1"/>
</dbReference>
<name>A0A5D0TZM0_9ACTN</name>
<evidence type="ECO:0000313" key="5">
    <source>
        <dbReference type="EMBL" id="TYC11224.1"/>
    </source>
</evidence>
<gene>
    <name evidence="5" type="ORF">FXF65_30275</name>
</gene>
<dbReference type="AlphaFoldDB" id="A0A5D0TZM0"/>
<dbReference type="InterPro" id="IPR002347">
    <property type="entry name" value="SDR_fam"/>
</dbReference>
<sequence>MRDRVTAVTGAAGGIGAATVAALVSAGRPVAALDIDQDGLRALCGDLQERRPNEAHTVQAHTVDIRDRAAVEAALDKVEAGLGPVTGLVNVAGVLRPSPVVSTTDDDWAATFAVNTTGVFVACRAAARRMAERGQGAIVTVGSNAGGVPRTGMAAYAASKAAAAHFTRCLGLELAPHGVRCNIVSPGSTDTPMLRALGAGDVVEGDLASFRTGIPLGRVADPRDVAEAVLFLLSEKARHITMHELYVDGGAALRA</sequence>
<feature type="domain" description="Ketoreductase" evidence="4">
    <location>
        <begin position="4"/>
        <end position="189"/>
    </location>
</feature>
<dbReference type="Proteomes" id="UP000322634">
    <property type="component" value="Unassembled WGS sequence"/>
</dbReference>
<evidence type="ECO:0000256" key="2">
    <source>
        <dbReference type="ARBA" id="ARBA00023002"/>
    </source>
</evidence>
<proteinExistence type="inferred from homology"/>
<keyword evidence="6" id="KW-1185">Reference proteome</keyword>
<dbReference type="GO" id="GO:0016616">
    <property type="term" value="F:oxidoreductase activity, acting on the CH-OH group of donors, NAD or NADP as acceptor"/>
    <property type="evidence" value="ECO:0007669"/>
    <property type="project" value="TreeGrafter"/>
</dbReference>
<dbReference type="PRINTS" id="PR00080">
    <property type="entry name" value="SDRFAMILY"/>
</dbReference>
<dbReference type="InterPro" id="IPR020904">
    <property type="entry name" value="Sc_DH/Rdtase_CS"/>
</dbReference>
<dbReference type="InterPro" id="IPR036291">
    <property type="entry name" value="NAD(P)-bd_dom_sf"/>
</dbReference>
<comment type="similarity">
    <text evidence="1">Belongs to the short-chain dehydrogenases/reductases (SDR) family.</text>
</comment>
<dbReference type="GO" id="GO:0008667">
    <property type="term" value="F:2,3-dihydro-2,3-dihydroxybenzoate dehydrogenase activity"/>
    <property type="evidence" value="ECO:0007669"/>
    <property type="project" value="UniProtKB-UniRule"/>
</dbReference>
<evidence type="ECO:0000256" key="1">
    <source>
        <dbReference type="ARBA" id="ARBA00006484"/>
    </source>
</evidence>
<dbReference type="EMBL" id="VSFF01000011">
    <property type="protein sequence ID" value="TYC11224.1"/>
    <property type="molecule type" value="Genomic_DNA"/>
</dbReference>
<dbReference type="PROSITE" id="PS00061">
    <property type="entry name" value="ADH_SHORT"/>
    <property type="match status" value="1"/>
</dbReference>
<dbReference type="PRINTS" id="PR00081">
    <property type="entry name" value="GDHRDH"/>
</dbReference>
<dbReference type="InterPro" id="IPR003560">
    <property type="entry name" value="DHB_DH"/>
</dbReference>
<dbReference type="Gene3D" id="3.40.50.720">
    <property type="entry name" value="NAD(P)-binding Rossmann-like Domain"/>
    <property type="match status" value="1"/>
</dbReference>
<comment type="caution">
    <text evidence="5">The sequence shown here is derived from an EMBL/GenBank/DDBJ whole genome shotgun (WGS) entry which is preliminary data.</text>
</comment>